<dbReference type="Proteomes" id="UP000179157">
    <property type="component" value="Unassembled WGS sequence"/>
</dbReference>
<dbReference type="AlphaFoldDB" id="A0A1F5URJ4"/>
<dbReference type="PANTHER" id="PTHR30290">
    <property type="entry name" value="PERIPLASMIC BINDING COMPONENT OF ABC TRANSPORTER"/>
    <property type="match status" value="1"/>
</dbReference>
<dbReference type="PANTHER" id="PTHR30290:SF34">
    <property type="entry name" value="ABC TRANSPORTER, PERIPLASMIC OLIGO-PEPTIDE BINDING PROTEIN, PUTATIVE-RELATED"/>
    <property type="match status" value="1"/>
</dbReference>
<dbReference type="Gene3D" id="3.10.105.10">
    <property type="entry name" value="Dipeptide-binding Protein, Domain 3"/>
    <property type="match status" value="1"/>
</dbReference>
<accession>A0A1F5URJ4</accession>
<dbReference type="EMBL" id="MFGX01000097">
    <property type="protein sequence ID" value="OGF53772.1"/>
    <property type="molecule type" value="Genomic_DNA"/>
</dbReference>
<dbReference type="STRING" id="1817864.A2Z21_03440"/>
<proteinExistence type="predicted"/>
<feature type="domain" description="Solute-binding protein family 5" evidence="2">
    <location>
        <begin position="127"/>
        <end position="578"/>
    </location>
</feature>
<feature type="compositionally biased region" description="Low complexity" evidence="1">
    <location>
        <begin position="61"/>
        <end position="71"/>
    </location>
</feature>
<dbReference type="GO" id="GO:0015833">
    <property type="term" value="P:peptide transport"/>
    <property type="evidence" value="ECO:0007669"/>
    <property type="project" value="TreeGrafter"/>
</dbReference>
<dbReference type="CDD" id="cd08512">
    <property type="entry name" value="PBP2_NikA_DppA_OppA_like_7"/>
    <property type="match status" value="1"/>
</dbReference>
<dbReference type="InterPro" id="IPR039424">
    <property type="entry name" value="SBP_5"/>
</dbReference>
<sequence>MSDKIWIVVLALVALVIGLLVLKPAAPPTTPEQPTPVEKPAQPPVEKPKEPEPETPKPIEQPKSPQQPSQPLTGPIKNPDTLIVADLSDIDTLDPHFAYDTSSGEIAFHVYDNLIMYDGPSTEKFLPMLATQVPSLDNGLIAENADGSVVIRFPLRQGVKFHNGNSFTAEDVAYSFHRVMLMDRSGGPSWLVLSPLLNVNTIADLAKQIEAQRTGKKADEIDFNAVSAETLVATCEQVEQAVRVVGNDVEFHLPKPFPPFMAIVAQSASWASIIDQQWATEQGAWDGSCNTWKAHYDPQKENDPIYAKMNGTGPFMLEKWDHATGDISLIRNDNYWRGPAKLARIVIKKVNEFSTRKLMLQNGDADIATINRKFVDQVDGTPGVRLIKGQLRMSLSFILFNQKITAEGNQYIGSGQLDGQGIPPDFFSDIDVRKGFNDAFDWETLIREAIKNEAEKARGPIPRGVQFFNSENPVYQLDLKKAEEHFKQAWGGQVWKTGFKLTAPYLVDDQASKTAFEILKRNLQRLNPKFELETVNLEWSALLSRSVDGTLPVYSAAWLEDYHDAHNWVFPIMHSQGNYATSMNLGTNYDALINQGINELNPEKRQEIYYELQKLAYEDAIAIFTDQPLGRHYQQRWVDGYYFNPIWPARNFYPLSKRLDAKPNMEYVNQLGLVVQEW</sequence>
<evidence type="ECO:0000313" key="4">
    <source>
        <dbReference type="Proteomes" id="UP000179157"/>
    </source>
</evidence>
<comment type="caution">
    <text evidence="3">The sequence shown here is derived from an EMBL/GenBank/DDBJ whole genome shotgun (WGS) entry which is preliminary data.</text>
</comment>
<organism evidence="3 4">
    <name type="scientific">Fraserbacteria sp. (strain RBG_16_55_9)</name>
    <dbReference type="NCBI Taxonomy" id="1817864"/>
    <lineage>
        <taxon>Bacteria</taxon>
        <taxon>Candidatus Fraseribacteriota</taxon>
    </lineage>
</organism>
<dbReference type="GO" id="GO:1904680">
    <property type="term" value="F:peptide transmembrane transporter activity"/>
    <property type="evidence" value="ECO:0007669"/>
    <property type="project" value="TreeGrafter"/>
</dbReference>
<dbReference type="PIRSF" id="PIRSF002741">
    <property type="entry name" value="MppA"/>
    <property type="match status" value="1"/>
</dbReference>
<dbReference type="GO" id="GO:0042597">
    <property type="term" value="C:periplasmic space"/>
    <property type="evidence" value="ECO:0007669"/>
    <property type="project" value="UniProtKB-ARBA"/>
</dbReference>
<evidence type="ECO:0000259" key="2">
    <source>
        <dbReference type="Pfam" id="PF00496"/>
    </source>
</evidence>
<dbReference type="Pfam" id="PF00496">
    <property type="entry name" value="SBP_bac_5"/>
    <property type="match status" value="1"/>
</dbReference>
<name>A0A1F5URJ4_FRAXR</name>
<dbReference type="InterPro" id="IPR030678">
    <property type="entry name" value="Peptide/Ni-bd"/>
</dbReference>
<evidence type="ECO:0000313" key="3">
    <source>
        <dbReference type="EMBL" id="OGF53772.1"/>
    </source>
</evidence>
<protein>
    <recommendedName>
        <fullName evidence="2">Solute-binding protein family 5 domain-containing protein</fullName>
    </recommendedName>
</protein>
<dbReference type="InterPro" id="IPR000914">
    <property type="entry name" value="SBP_5_dom"/>
</dbReference>
<gene>
    <name evidence="3" type="ORF">A2Z21_03440</name>
</gene>
<feature type="compositionally biased region" description="Basic and acidic residues" evidence="1">
    <location>
        <begin position="46"/>
        <end position="57"/>
    </location>
</feature>
<dbReference type="Gene3D" id="3.90.76.10">
    <property type="entry name" value="Dipeptide-binding Protein, Domain 1"/>
    <property type="match status" value="1"/>
</dbReference>
<feature type="region of interest" description="Disordered" evidence="1">
    <location>
        <begin position="26"/>
        <end position="78"/>
    </location>
</feature>
<reference evidence="3 4" key="1">
    <citation type="journal article" date="2016" name="Nat. Commun.">
        <title>Thousands of microbial genomes shed light on interconnected biogeochemical processes in an aquifer system.</title>
        <authorList>
            <person name="Anantharaman K."/>
            <person name="Brown C.T."/>
            <person name="Hug L.A."/>
            <person name="Sharon I."/>
            <person name="Castelle C.J."/>
            <person name="Probst A.J."/>
            <person name="Thomas B.C."/>
            <person name="Singh A."/>
            <person name="Wilkins M.J."/>
            <person name="Karaoz U."/>
            <person name="Brodie E.L."/>
            <person name="Williams K.H."/>
            <person name="Hubbard S.S."/>
            <person name="Banfield J.F."/>
        </authorList>
    </citation>
    <scope>NUCLEOTIDE SEQUENCE [LARGE SCALE GENOMIC DNA]</scope>
    <source>
        <strain evidence="4">RBG_16_55_9</strain>
    </source>
</reference>
<dbReference type="SUPFAM" id="SSF53850">
    <property type="entry name" value="Periplasmic binding protein-like II"/>
    <property type="match status" value="1"/>
</dbReference>
<evidence type="ECO:0000256" key="1">
    <source>
        <dbReference type="SAM" id="MobiDB-lite"/>
    </source>
</evidence>
<dbReference type="Gene3D" id="3.40.190.10">
    <property type="entry name" value="Periplasmic binding protein-like II"/>
    <property type="match status" value="1"/>
</dbReference>
<dbReference type="GO" id="GO:0043190">
    <property type="term" value="C:ATP-binding cassette (ABC) transporter complex"/>
    <property type="evidence" value="ECO:0007669"/>
    <property type="project" value="InterPro"/>
</dbReference>